<dbReference type="AlphaFoldDB" id="A0A3L6FHH1"/>
<reference evidence="2" key="1">
    <citation type="journal article" date="2018" name="Nat. Genet.">
        <title>Extensive intraspecific gene order and gene structural variations between Mo17 and other maize genomes.</title>
        <authorList>
            <person name="Sun S."/>
            <person name="Zhou Y."/>
            <person name="Chen J."/>
            <person name="Shi J."/>
            <person name="Zhao H."/>
            <person name="Zhao H."/>
            <person name="Song W."/>
            <person name="Zhang M."/>
            <person name="Cui Y."/>
            <person name="Dong X."/>
            <person name="Liu H."/>
            <person name="Ma X."/>
            <person name="Jiao Y."/>
            <person name="Wang B."/>
            <person name="Wei X."/>
            <person name="Stein J.C."/>
            <person name="Glaubitz J.C."/>
            <person name="Lu F."/>
            <person name="Yu G."/>
            <person name="Liang C."/>
            <person name="Fengler K."/>
            <person name="Li B."/>
            <person name="Rafalski A."/>
            <person name="Schnable P.S."/>
            <person name="Ware D.H."/>
            <person name="Buckler E.S."/>
            <person name="Lai J."/>
        </authorList>
    </citation>
    <scope>NUCLEOTIDE SEQUENCE [LARGE SCALE GENOMIC DNA]</scope>
    <source>
        <tissue evidence="2">Seedling</tissue>
    </source>
</reference>
<dbReference type="Proteomes" id="UP000251960">
    <property type="component" value="Chromosome 3"/>
</dbReference>
<comment type="caution">
    <text evidence="2">The sequence shown here is derived from an EMBL/GenBank/DDBJ whole genome shotgun (WGS) entry which is preliminary data.</text>
</comment>
<organism evidence="2">
    <name type="scientific">Zea mays</name>
    <name type="common">Maize</name>
    <dbReference type="NCBI Taxonomy" id="4577"/>
    <lineage>
        <taxon>Eukaryota</taxon>
        <taxon>Viridiplantae</taxon>
        <taxon>Streptophyta</taxon>
        <taxon>Embryophyta</taxon>
        <taxon>Tracheophyta</taxon>
        <taxon>Spermatophyta</taxon>
        <taxon>Magnoliopsida</taxon>
        <taxon>Liliopsida</taxon>
        <taxon>Poales</taxon>
        <taxon>Poaceae</taxon>
        <taxon>PACMAD clade</taxon>
        <taxon>Panicoideae</taxon>
        <taxon>Andropogonodae</taxon>
        <taxon>Andropogoneae</taxon>
        <taxon>Tripsacinae</taxon>
        <taxon>Zea</taxon>
    </lineage>
</organism>
<dbReference type="EMBL" id="NCVQ01000004">
    <property type="protein sequence ID" value="PWZ31137.1"/>
    <property type="molecule type" value="Genomic_DNA"/>
</dbReference>
<feature type="region of interest" description="Disordered" evidence="1">
    <location>
        <begin position="75"/>
        <end position="105"/>
    </location>
</feature>
<gene>
    <name evidence="2" type="ORF">Zm00014a_002025</name>
</gene>
<feature type="compositionally biased region" description="Basic and acidic residues" evidence="1">
    <location>
        <begin position="93"/>
        <end position="105"/>
    </location>
</feature>
<sequence length="105" mass="11612">MEERGRSALLEEEERRRWASLAGVLLETCVREGEEGLLLLGAELKKGKVQGARPWGGAARGRDVQSMHGRCRDALERGWSRGEKGGRPWGGERGGRRRELGGHHG</sequence>
<protein>
    <submittedName>
        <fullName evidence="2">Uncharacterized protein</fullName>
    </submittedName>
</protein>
<name>A0A3L6FHH1_MAIZE</name>
<feature type="compositionally biased region" description="Basic and acidic residues" evidence="1">
    <location>
        <begin position="75"/>
        <end position="86"/>
    </location>
</feature>
<proteinExistence type="predicted"/>
<evidence type="ECO:0000256" key="1">
    <source>
        <dbReference type="SAM" id="MobiDB-lite"/>
    </source>
</evidence>
<evidence type="ECO:0000313" key="2">
    <source>
        <dbReference type="EMBL" id="PWZ31137.1"/>
    </source>
</evidence>
<accession>A0A3L6FHH1</accession>